<dbReference type="GO" id="GO:0006122">
    <property type="term" value="P:mitochondrial electron transport, ubiquinol to cytochrome c"/>
    <property type="evidence" value="ECO:0007669"/>
    <property type="project" value="EnsemblFungi"/>
</dbReference>
<dbReference type="GO" id="GO:0005743">
    <property type="term" value="C:mitochondrial inner membrane"/>
    <property type="evidence" value="ECO:0007669"/>
    <property type="project" value="EnsemblFungi"/>
</dbReference>
<dbReference type="FunCoup" id="H2APR1">
    <property type="interactions" value="476"/>
</dbReference>
<dbReference type="GO" id="GO:0046872">
    <property type="term" value="F:metal ion binding"/>
    <property type="evidence" value="ECO:0007669"/>
    <property type="project" value="InterPro"/>
</dbReference>
<dbReference type="InterPro" id="IPR011765">
    <property type="entry name" value="Pept_M16_N"/>
</dbReference>
<feature type="domain" description="Peptidase M16 C-terminal" evidence="2">
    <location>
        <begin position="195"/>
        <end position="374"/>
    </location>
</feature>
<evidence type="ECO:0008006" key="5">
    <source>
        <dbReference type="Google" id="ProtNLM"/>
    </source>
</evidence>
<dbReference type="Pfam" id="PF05193">
    <property type="entry name" value="Peptidase_M16_C"/>
    <property type="match status" value="1"/>
</dbReference>
<dbReference type="Gene3D" id="3.30.830.10">
    <property type="entry name" value="Metalloenzyme, LuxS/M16 peptidase-like"/>
    <property type="match status" value="2"/>
</dbReference>
<dbReference type="RefSeq" id="XP_003955496.1">
    <property type="nucleotide sequence ID" value="XM_003955447.1"/>
</dbReference>
<evidence type="ECO:0000259" key="2">
    <source>
        <dbReference type="Pfam" id="PF05193"/>
    </source>
</evidence>
<dbReference type="PANTHER" id="PTHR11851">
    <property type="entry name" value="METALLOPROTEASE"/>
    <property type="match status" value="1"/>
</dbReference>
<dbReference type="SUPFAM" id="SSF63411">
    <property type="entry name" value="LuxS/MPP-like metallohydrolase"/>
    <property type="match status" value="2"/>
</dbReference>
<dbReference type="GeneID" id="13882506"/>
<proteinExistence type="predicted"/>
<organism evidence="3 4">
    <name type="scientific">Kazachstania africana (strain ATCC 22294 / BCRC 22015 / CBS 2517 / CECT 1963 / NBRC 1671 / NRRL Y-8276)</name>
    <name type="common">Yeast</name>
    <name type="synonym">Kluyveromyces africanus</name>
    <dbReference type="NCBI Taxonomy" id="1071382"/>
    <lineage>
        <taxon>Eukaryota</taxon>
        <taxon>Fungi</taxon>
        <taxon>Dikarya</taxon>
        <taxon>Ascomycota</taxon>
        <taxon>Saccharomycotina</taxon>
        <taxon>Saccharomycetes</taxon>
        <taxon>Saccharomycetales</taxon>
        <taxon>Saccharomycetaceae</taxon>
        <taxon>Kazachstania</taxon>
    </lineage>
</organism>
<dbReference type="InParanoid" id="H2APR1"/>
<dbReference type="Proteomes" id="UP000005220">
    <property type="component" value="Chromosome 2"/>
</dbReference>
<reference evidence="3 4" key="1">
    <citation type="journal article" date="2011" name="Proc. Natl. Acad. Sci. U.S.A.">
        <title>Evolutionary erosion of yeast sex chromosomes by mating-type switching accidents.</title>
        <authorList>
            <person name="Gordon J.L."/>
            <person name="Armisen D."/>
            <person name="Proux-Wera E."/>
            <person name="Oheigeartaigh S.S."/>
            <person name="Byrne K.P."/>
            <person name="Wolfe K.H."/>
        </authorList>
    </citation>
    <scope>NUCLEOTIDE SEQUENCE [LARGE SCALE GENOMIC DNA]</scope>
    <source>
        <strain evidence="4">ATCC 22294 / BCRC 22015 / CBS 2517 / CECT 1963 / NBRC 1671 / NRRL Y-8276</strain>
    </source>
</reference>
<sequence length="461" mass="51171">MLRTTVGKQISVLTRSLLKRCLATTAGAGANIEVTELPNGLTVATEYVPHSKVTSTGIVFPSGSTAEDPYNNGVANILTKNFLNNPHIIVEAAKDGFQLISNVNRESQSFVVNSAQGQPSKILNFLQSKVLSKDFKSLEKHFDTIRSKAVDEAAFFEENDHQNRAMEHLHSTAFQNTPLSLPTRGTVETLQTLVTDDVASFANKTCNIKDAVIVATGNTSHADLVKAVEKEIDLNQTSKNALIKPKSSFLGSEVRLRDDTLPKAWVAIAAEGESAKSEQYLTSHVATSIFGEYFAMEPRSRLQGIKLLDNLQEYQLCDSFTHFNLNYKDSGLWGFTTMTGNIGNIDDLIHFTLKQWNRLSISITETELERGKALLKLKLATDALKRKTNAALLANEILANDGVYLNLDEVFKKIHAVTIKDIKNWAGNKLWDQDIAISGVGQIEDLLDYMRMRNDMSMMRW</sequence>
<dbReference type="PANTHER" id="PTHR11851:SF126">
    <property type="entry name" value="CYTOCHROME B-C1 COMPLEX SUBUNIT 1, MITOCHONDRIAL"/>
    <property type="match status" value="1"/>
</dbReference>
<evidence type="ECO:0000313" key="4">
    <source>
        <dbReference type="Proteomes" id="UP000005220"/>
    </source>
</evidence>
<dbReference type="AlphaFoldDB" id="H2APR1"/>
<gene>
    <name evidence="3" type="primary">KAFR0B00620</name>
    <name evidence="3" type="ORF">KAFR_0B00620</name>
</gene>
<evidence type="ECO:0000259" key="1">
    <source>
        <dbReference type="Pfam" id="PF00675"/>
    </source>
</evidence>
<dbReference type="GO" id="GO:0008121">
    <property type="term" value="F:quinol-cytochrome-c reductase activity"/>
    <property type="evidence" value="ECO:0007669"/>
    <property type="project" value="EnsemblFungi"/>
</dbReference>
<dbReference type="HOGENOM" id="CLU_009902_4_2_1"/>
<dbReference type="GO" id="GO:0006627">
    <property type="term" value="P:protein processing involved in protein targeting to mitochondrion"/>
    <property type="evidence" value="ECO:0007669"/>
    <property type="project" value="TreeGrafter"/>
</dbReference>
<dbReference type="KEGG" id="kaf:KAFR_0B00620"/>
<keyword evidence="4" id="KW-1185">Reference proteome</keyword>
<dbReference type="EMBL" id="HE650822">
    <property type="protein sequence ID" value="CCF56361.1"/>
    <property type="molecule type" value="Genomic_DNA"/>
</dbReference>
<dbReference type="Pfam" id="PF00675">
    <property type="entry name" value="Peptidase_M16"/>
    <property type="match status" value="1"/>
</dbReference>
<dbReference type="InterPro" id="IPR007863">
    <property type="entry name" value="Peptidase_M16_C"/>
</dbReference>
<dbReference type="InterPro" id="IPR050361">
    <property type="entry name" value="MPP/UQCRC_Complex"/>
</dbReference>
<dbReference type="GO" id="GO:0045275">
    <property type="term" value="C:respiratory chain complex III"/>
    <property type="evidence" value="ECO:0007669"/>
    <property type="project" value="EnsemblFungi"/>
</dbReference>
<dbReference type="STRING" id="1071382.H2APR1"/>
<dbReference type="InterPro" id="IPR011249">
    <property type="entry name" value="Metalloenz_LuxS/M16"/>
</dbReference>
<accession>H2APR1</accession>
<evidence type="ECO:0000313" key="3">
    <source>
        <dbReference type="EMBL" id="CCF56361.1"/>
    </source>
</evidence>
<protein>
    <recommendedName>
        <fullName evidence="5">Peptidase M16 C-terminal domain-containing protein</fullName>
    </recommendedName>
</protein>
<dbReference type="GO" id="GO:0004222">
    <property type="term" value="F:metalloendopeptidase activity"/>
    <property type="evidence" value="ECO:0007669"/>
    <property type="project" value="TreeGrafter"/>
</dbReference>
<name>H2APR1_KAZAF</name>
<feature type="domain" description="Peptidase M16 N-terminal" evidence="1">
    <location>
        <begin position="43"/>
        <end position="186"/>
    </location>
</feature>
<dbReference type="eggNOG" id="KOG0960">
    <property type="taxonomic scope" value="Eukaryota"/>
</dbReference>
<dbReference type="OrthoDB" id="10251424at2759"/>